<evidence type="ECO:0000256" key="2">
    <source>
        <dbReference type="ARBA" id="ARBA00006597"/>
    </source>
</evidence>
<keyword evidence="10 11" id="KW-0804">Transcription</keyword>
<dbReference type="InterPro" id="IPR034768">
    <property type="entry name" value="4FE4S_WBL"/>
</dbReference>
<evidence type="ECO:0000256" key="6">
    <source>
        <dbReference type="ARBA" id="ARBA00023014"/>
    </source>
</evidence>
<keyword evidence="4 11" id="KW-0479">Metal-binding</keyword>
<evidence type="ECO:0000256" key="12">
    <source>
        <dbReference type="SAM" id="MobiDB-lite"/>
    </source>
</evidence>
<accession>A0ABT5ZQH4</accession>
<evidence type="ECO:0000256" key="11">
    <source>
        <dbReference type="HAMAP-Rule" id="MF_01479"/>
    </source>
</evidence>
<organism evidence="14 15">
    <name type="scientific">Streptomyces silvisoli</name>
    <dbReference type="NCBI Taxonomy" id="3034235"/>
    <lineage>
        <taxon>Bacteria</taxon>
        <taxon>Bacillati</taxon>
        <taxon>Actinomycetota</taxon>
        <taxon>Actinomycetes</taxon>
        <taxon>Kitasatosporales</taxon>
        <taxon>Streptomycetaceae</taxon>
        <taxon>Streptomyces</taxon>
    </lineage>
</organism>
<evidence type="ECO:0000256" key="1">
    <source>
        <dbReference type="ARBA" id="ARBA00004496"/>
    </source>
</evidence>
<comment type="cofactor">
    <cofactor evidence="11">
        <name>[4Fe-4S] cluster</name>
        <dbReference type="ChEBI" id="CHEBI:49883"/>
    </cofactor>
    <text evidence="11">Binds 1 [4Fe-4S] cluster per subunit. Following nitrosylation of the [4Fe-4S] cluster binds 1 [4Fe-8(NO)] cluster per subunit.</text>
</comment>
<dbReference type="HAMAP" id="MF_01479">
    <property type="entry name" value="WhiB"/>
    <property type="match status" value="1"/>
</dbReference>
<feature type="domain" description="4Fe-4S Wbl-type" evidence="13">
    <location>
        <begin position="23"/>
        <end position="87"/>
    </location>
</feature>
<dbReference type="Proteomes" id="UP001216579">
    <property type="component" value="Unassembled WGS sequence"/>
</dbReference>
<name>A0ABT5ZQH4_9ACTN</name>
<dbReference type="InterPro" id="IPR003482">
    <property type="entry name" value="Whib"/>
</dbReference>
<reference evidence="14 15" key="1">
    <citation type="submission" date="2023-03" db="EMBL/GenBank/DDBJ databases">
        <title>Draft genome sequence of Streptomyces sp. RB6PN23 isolated from peat swamp forest in Thailand.</title>
        <authorList>
            <person name="Klaysubun C."/>
            <person name="Duangmal K."/>
        </authorList>
    </citation>
    <scope>NUCLEOTIDE SEQUENCE [LARGE SCALE GENOMIC DNA]</scope>
    <source>
        <strain evidence="14 15">RB6PN23</strain>
    </source>
</reference>
<keyword evidence="15" id="KW-1185">Reference proteome</keyword>
<comment type="function">
    <text evidence="11">Acts as a transcriptional regulator. Probably redox-responsive. The apo- but not holo-form probably binds DNA.</text>
</comment>
<feature type="region of interest" description="Disordered" evidence="12">
    <location>
        <begin position="150"/>
        <end position="190"/>
    </location>
</feature>
<comment type="caution">
    <text evidence="14">The sequence shown here is derived from an EMBL/GenBank/DDBJ whole genome shotgun (WGS) entry which is preliminary data.</text>
</comment>
<feature type="binding site" evidence="11">
    <location>
        <position position="54"/>
    </location>
    <ligand>
        <name>[4Fe-4S] cluster</name>
        <dbReference type="ChEBI" id="CHEBI:49883"/>
    </ligand>
</feature>
<protein>
    <recommendedName>
        <fullName evidence="11">Transcriptional regulator WhiB</fullName>
    </recommendedName>
</protein>
<evidence type="ECO:0000256" key="9">
    <source>
        <dbReference type="ARBA" id="ARBA00023157"/>
    </source>
</evidence>
<comment type="PTM">
    <text evidence="11">Upon Fe-S cluster removal intramolecular disulfide bonds are formed.</text>
</comment>
<proteinExistence type="inferred from homology"/>
<feature type="binding site" evidence="11">
    <location>
        <position position="24"/>
    </location>
    <ligand>
        <name>[4Fe-4S] cluster</name>
        <dbReference type="ChEBI" id="CHEBI:49883"/>
    </ligand>
</feature>
<keyword evidence="8 11" id="KW-0238">DNA-binding</keyword>
<keyword evidence="5 11" id="KW-0408">Iron</keyword>
<sequence length="190" mass="21487">MPTNSMTPVHRTLGDFSWQDRAACRSTEANPFDPEMFFPEPDELDRIEAAKRLCSQCPVEQICLDAALEAGDTDGIRGGLTEEERASLHRKLKRRVDYARINAAFAGRDIHLTEAERQVLIHAAYKGGTPASRLAWILKFTEEHAHKLYREQRRKERNRAMGKRKGKTKAKSASRKKKATLTRADVQAAA</sequence>
<evidence type="ECO:0000313" key="14">
    <source>
        <dbReference type="EMBL" id="MDF3291906.1"/>
    </source>
</evidence>
<feature type="binding site" evidence="11">
    <location>
        <position position="57"/>
    </location>
    <ligand>
        <name>[4Fe-4S] cluster</name>
        <dbReference type="ChEBI" id="CHEBI:49883"/>
    </ligand>
</feature>
<evidence type="ECO:0000259" key="13">
    <source>
        <dbReference type="PROSITE" id="PS51674"/>
    </source>
</evidence>
<comment type="similarity">
    <text evidence="2 11">Belongs to the WhiB family.</text>
</comment>
<evidence type="ECO:0000256" key="7">
    <source>
        <dbReference type="ARBA" id="ARBA00023015"/>
    </source>
</evidence>
<keyword evidence="6 11" id="KW-0411">Iron-sulfur</keyword>
<evidence type="ECO:0000256" key="4">
    <source>
        <dbReference type="ARBA" id="ARBA00022723"/>
    </source>
</evidence>
<dbReference type="PROSITE" id="PS51674">
    <property type="entry name" value="4FE4S_WBL"/>
    <property type="match status" value="1"/>
</dbReference>
<keyword evidence="7 11" id="KW-0805">Transcription regulation</keyword>
<comment type="subcellular location">
    <subcellularLocation>
        <location evidence="1 11">Cytoplasm</location>
    </subcellularLocation>
</comment>
<evidence type="ECO:0000256" key="5">
    <source>
        <dbReference type="ARBA" id="ARBA00023004"/>
    </source>
</evidence>
<evidence type="ECO:0000313" key="15">
    <source>
        <dbReference type="Proteomes" id="UP001216579"/>
    </source>
</evidence>
<dbReference type="RefSeq" id="WP_276095043.1">
    <property type="nucleotide sequence ID" value="NZ_JARJBC010000014.1"/>
</dbReference>
<evidence type="ECO:0000256" key="8">
    <source>
        <dbReference type="ARBA" id="ARBA00023125"/>
    </source>
</evidence>
<gene>
    <name evidence="11" type="primary">whiB</name>
    <name evidence="14" type="ORF">P3G67_22295</name>
</gene>
<keyword evidence="11" id="KW-0963">Cytoplasm</keyword>
<keyword evidence="3 11" id="KW-0004">4Fe-4S</keyword>
<dbReference type="Pfam" id="PF02467">
    <property type="entry name" value="Whib"/>
    <property type="match status" value="1"/>
</dbReference>
<comment type="PTM">
    <text evidence="11">The Fe-S cluster can be nitrosylated by nitric oxide (NO).</text>
</comment>
<dbReference type="PANTHER" id="PTHR38839">
    <property type="entry name" value="TRANSCRIPTIONAL REGULATOR WHID-RELATED"/>
    <property type="match status" value="1"/>
</dbReference>
<dbReference type="EMBL" id="JARJBC010000014">
    <property type="protein sequence ID" value="MDF3291906.1"/>
    <property type="molecule type" value="Genomic_DNA"/>
</dbReference>
<feature type="binding site" evidence="11">
    <location>
        <position position="63"/>
    </location>
    <ligand>
        <name>[4Fe-4S] cluster</name>
        <dbReference type="ChEBI" id="CHEBI:49883"/>
    </ligand>
</feature>
<keyword evidence="9 11" id="KW-1015">Disulfide bond</keyword>
<evidence type="ECO:0000256" key="3">
    <source>
        <dbReference type="ARBA" id="ARBA00022485"/>
    </source>
</evidence>
<evidence type="ECO:0000256" key="10">
    <source>
        <dbReference type="ARBA" id="ARBA00023163"/>
    </source>
</evidence>
<feature type="compositionally biased region" description="Basic residues" evidence="12">
    <location>
        <begin position="155"/>
        <end position="180"/>
    </location>
</feature>